<feature type="domain" description="Integrase catalytic" evidence="1">
    <location>
        <begin position="1"/>
        <end position="114"/>
    </location>
</feature>
<dbReference type="SUPFAM" id="SSF53098">
    <property type="entry name" value="Ribonuclease H-like"/>
    <property type="match status" value="1"/>
</dbReference>
<accession>A0A3P7NLW4</accession>
<feature type="non-terminal residue" evidence="2">
    <location>
        <position position="1"/>
    </location>
</feature>
<evidence type="ECO:0000259" key="1">
    <source>
        <dbReference type="PROSITE" id="PS50994"/>
    </source>
</evidence>
<dbReference type="InterPro" id="IPR050951">
    <property type="entry name" value="Retrovirus_Pol_polyprotein"/>
</dbReference>
<reference evidence="2 3" key="1">
    <citation type="submission" date="2018-11" db="EMBL/GenBank/DDBJ databases">
        <authorList>
            <consortium name="Pathogen Informatics"/>
        </authorList>
    </citation>
    <scope>NUCLEOTIDE SEQUENCE [LARGE SCALE GENOMIC DNA]</scope>
</reference>
<dbReference type="PANTHER" id="PTHR37984">
    <property type="entry name" value="PROTEIN CBG26694"/>
    <property type="match status" value="1"/>
</dbReference>
<dbReference type="AlphaFoldDB" id="A0A3P7NLW4"/>
<protein>
    <recommendedName>
        <fullName evidence="1">Integrase catalytic domain-containing protein</fullName>
    </recommendedName>
</protein>
<dbReference type="InterPro" id="IPR001584">
    <property type="entry name" value="Integrase_cat-core"/>
</dbReference>
<dbReference type="GO" id="GO:0003676">
    <property type="term" value="F:nucleic acid binding"/>
    <property type="evidence" value="ECO:0007669"/>
    <property type="project" value="InterPro"/>
</dbReference>
<feature type="non-terminal residue" evidence="2">
    <location>
        <position position="197"/>
    </location>
</feature>
<dbReference type="PANTHER" id="PTHR37984:SF15">
    <property type="entry name" value="INTEGRASE CATALYTIC DOMAIN-CONTAINING PROTEIN"/>
    <property type="match status" value="1"/>
</dbReference>
<evidence type="ECO:0000313" key="3">
    <source>
        <dbReference type="Proteomes" id="UP000281553"/>
    </source>
</evidence>
<proteinExistence type="predicted"/>
<dbReference type="InterPro" id="IPR036397">
    <property type="entry name" value="RNaseH_sf"/>
</dbReference>
<keyword evidence="3" id="KW-1185">Reference proteome</keyword>
<dbReference type="Proteomes" id="UP000281553">
    <property type="component" value="Unassembled WGS sequence"/>
</dbReference>
<gene>
    <name evidence="2" type="ORF">DILT_LOCUS19245</name>
</gene>
<dbReference type="Gene3D" id="3.30.420.10">
    <property type="entry name" value="Ribonuclease H-like superfamily/Ribonuclease H"/>
    <property type="match status" value="1"/>
</dbReference>
<name>A0A3P7NLW4_DIBLA</name>
<dbReference type="GO" id="GO:0015074">
    <property type="term" value="P:DNA integration"/>
    <property type="evidence" value="ECO:0007669"/>
    <property type="project" value="InterPro"/>
</dbReference>
<dbReference type="EMBL" id="UYRU01109964">
    <property type="protein sequence ID" value="VDN44014.1"/>
    <property type="molecule type" value="Genomic_DNA"/>
</dbReference>
<organism evidence="2 3">
    <name type="scientific">Dibothriocephalus latus</name>
    <name type="common">Fish tapeworm</name>
    <name type="synonym">Diphyllobothrium latum</name>
    <dbReference type="NCBI Taxonomy" id="60516"/>
    <lineage>
        <taxon>Eukaryota</taxon>
        <taxon>Metazoa</taxon>
        <taxon>Spiralia</taxon>
        <taxon>Lophotrochozoa</taxon>
        <taxon>Platyhelminthes</taxon>
        <taxon>Cestoda</taxon>
        <taxon>Eucestoda</taxon>
        <taxon>Diphyllobothriidea</taxon>
        <taxon>Diphyllobothriidae</taxon>
        <taxon>Dibothriocephalus</taxon>
    </lineage>
</organism>
<dbReference type="PROSITE" id="PS50994">
    <property type="entry name" value="INTEGRASE"/>
    <property type="match status" value="1"/>
</dbReference>
<evidence type="ECO:0000313" key="2">
    <source>
        <dbReference type="EMBL" id="VDN44014.1"/>
    </source>
</evidence>
<sequence>ARSIANAIRRTWISRWGAPLSFHSDCGHNFESQLFHDVCEILSVQKTHTTPYHPEGNGLVERTNRTINNLLLAFCEDNHRHDWDLHLPLCLMAYRASTHSSTGFTPHYLWTGCDLRLPVDLSFPLPSPTDTTVHDFATHLRETTRSALNAARTTVGIASTRQKEYFDRHAAENPFQVDDLVMRAKPSHNISSKFHYR</sequence>
<dbReference type="InterPro" id="IPR012337">
    <property type="entry name" value="RNaseH-like_sf"/>
</dbReference>
<dbReference type="OrthoDB" id="10062030at2759"/>